<reference evidence="16" key="1">
    <citation type="submission" date="2025-08" db="UniProtKB">
        <authorList>
            <consortium name="Ensembl"/>
        </authorList>
    </citation>
    <scope>IDENTIFICATION</scope>
</reference>
<dbReference type="PANTHER" id="PTHR12128">
    <property type="entry name" value="DIHYDRODIPICOLINATE SYNTHASE"/>
    <property type="match status" value="1"/>
</dbReference>
<comment type="function">
    <text evidence="1">Catalyzes the final step in the metabolic pathway of hydroxyproline.</text>
</comment>
<dbReference type="Gene3D" id="3.20.20.70">
    <property type="entry name" value="Aldolase class I"/>
    <property type="match status" value="1"/>
</dbReference>
<evidence type="ECO:0000256" key="12">
    <source>
        <dbReference type="PIRNR" id="PIRNR001365"/>
    </source>
</evidence>
<evidence type="ECO:0000256" key="15">
    <source>
        <dbReference type="SAM" id="SignalP"/>
    </source>
</evidence>
<reference evidence="16" key="2">
    <citation type="submission" date="2025-09" db="UniProtKB">
        <authorList>
            <consortium name="Ensembl"/>
        </authorList>
    </citation>
    <scope>IDENTIFICATION</scope>
</reference>
<dbReference type="SMART" id="SM01130">
    <property type="entry name" value="DHDPS"/>
    <property type="match status" value="1"/>
</dbReference>
<dbReference type="GO" id="GO:0008840">
    <property type="term" value="F:4-hydroxy-tetrahydrodipicolinate synthase activity"/>
    <property type="evidence" value="ECO:0007669"/>
    <property type="project" value="TreeGrafter"/>
</dbReference>
<comment type="similarity">
    <text evidence="2 12">Belongs to the DapA family.</text>
</comment>
<dbReference type="InterPro" id="IPR013785">
    <property type="entry name" value="Aldolase_TIM"/>
</dbReference>
<dbReference type="GO" id="GO:0008700">
    <property type="term" value="F:(R,S)-4-hydroxy-2-oxoglutarate aldolase activity"/>
    <property type="evidence" value="ECO:0007669"/>
    <property type="project" value="UniProtKB-EC"/>
</dbReference>
<proteinExistence type="inferred from homology"/>
<dbReference type="CDD" id="cd00408">
    <property type="entry name" value="DHDPS-like"/>
    <property type="match status" value="1"/>
</dbReference>
<dbReference type="InterPro" id="IPR002220">
    <property type="entry name" value="DapA-like"/>
</dbReference>
<evidence type="ECO:0000256" key="1">
    <source>
        <dbReference type="ARBA" id="ARBA00002577"/>
    </source>
</evidence>
<name>A0A8C3KLX2_9CHAR</name>
<evidence type="ECO:0000256" key="13">
    <source>
        <dbReference type="PIRSR" id="PIRSR001365-1"/>
    </source>
</evidence>
<feature type="signal peptide" evidence="15">
    <location>
        <begin position="1"/>
        <end position="17"/>
    </location>
</feature>
<evidence type="ECO:0000256" key="6">
    <source>
        <dbReference type="ARBA" id="ARBA00023239"/>
    </source>
</evidence>
<keyword evidence="17" id="KW-1185">Reference proteome</keyword>
<evidence type="ECO:0000256" key="3">
    <source>
        <dbReference type="ARBA" id="ARBA00011881"/>
    </source>
</evidence>
<dbReference type="EC" id="4.1.3.16" evidence="4"/>
<feature type="active site" description="Schiff-base intermediate with substrate" evidence="13">
    <location>
        <position position="203"/>
    </location>
</feature>
<dbReference type="PRINTS" id="PR00146">
    <property type="entry name" value="DHPICSNTHASE"/>
</dbReference>
<comment type="catalytic activity">
    <reaction evidence="10">
        <text>(4R)-4-hydroxy-2-oxoglutarate = glyoxylate + pyruvate</text>
        <dbReference type="Rhea" id="RHEA:30687"/>
        <dbReference type="ChEBI" id="CHEBI:15361"/>
        <dbReference type="ChEBI" id="CHEBI:36655"/>
        <dbReference type="ChEBI" id="CHEBI:62213"/>
        <dbReference type="EC" id="4.1.3.16"/>
    </reaction>
</comment>
<feature type="active site" description="Proton donor/acceptor" evidence="13">
    <location>
        <position position="175"/>
    </location>
</feature>
<evidence type="ECO:0000256" key="14">
    <source>
        <dbReference type="PIRSR" id="PIRSR001365-2"/>
    </source>
</evidence>
<organism evidence="16 17">
    <name type="scientific">Calidris pygmaea</name>
    <name type="common">Spoon-billed sandpiper</name>
    <dbReference type="NCBI Taxonomy" id="425635"/>
    <lineage>
        <taxon>Eukaryota</taxon>
        <taxon>Metazoa</taxon>
        <taxon>Chordata</taxon>
        <taxon>Craniata</taxon>
        <taxon>Vertebrata</taxon>
        <taxon>Euteleostomi</taxon>
        <taxon>Archelosauria</taxon>
        <taxon>Archosauria</taxon>
        <taxon>Dinosauria</taxon>
        <taxon>Saurischia</taxon>
        <taxon>Theropoda</taxon>
        <taxon>Coelurosauria</taxon>
        <taxon>Aves</taxon>
        <taxon>Neognathae</taxon>
        <taxon>Neoaves</taxon>
        <taxon>Charadriiformes</taxon>
        <taxon>Scolopacidae</taxon>
        <taxon>Calidris</taxon>
    </lineage>
</organism>
<evidence type="ECO:0000256" key="2">
    <source>
        <dbReference type="ARBA" id="ARBA00007592"/>
    </source>
</evidence>
<evidence type="ECO:0000256" key="10">
    <source>
        <dbReference type="ARBA" id="ARBA00033610"/>
    </source>
</evidence>
<sequence length="334" mass="35686">MVVLSARLLSPLLPTLAALCRAPPRQHRGLSSPSGPGYSLNLGGIFPPLATPFSPTQEVDYAQLEGNLRRYASIPFRGLVVLGSNGEYPYLAPRERLEVVSCVRRALPRDRLLLAGSGCESTQATIKLTVSMAEAGADVALVVTPCYYRGGMTSAALVQHYTEVADASPIPVVLYSVPANTGLDLPLEAVLTLAQHPNIVGIKDSGGDITRMGLMVHKTRQEDFQVLAGSAGFLLASYALGASGGVCALANVLGAPLCQLDRLCREGHWQEARNLQHRLIEPNTAVTRRFGIPGLKKAMEWFGYYGGPCRAPLAPLSPAQVEELRGTFSANGWL</sequence>
<keyword evidence="6 12" id="KW-0456">Lyase</keyword>
<protein>
    <recommendedName>
        <fullName evidence="5">4-hydroxy-2-oxoglutarate aldolase, mitochondrial</fullName>
        <ecNumber evidence="4">4.1.3.16</ecNumber>
    </recommendedName>
    <alternativeName>
        <fullName evidence="9">Dihydrodipicolinate synthase-like</fullName>
    </alternativeName>
    <alternativeName>
        <fullName evidence="8">Probable 2-keto-4-hydroxyglutarate aldolase</fullName>
    </alternativeName>
</protein>
<keyword evidence="7" id="KW-0704">Schiff base</keyword>
<accession>A0A8C3KLX2</accession>
<evidence type="ECO:0000256" key="4">
    <source>
        <dbReference type="ARBA" id="ARBA00012215"/>
    </source>
</evidence>
<comment type="subunit">
    <text evidence="3">Homotetramer.</text>
</comment>
<evidence type="ECO:0000256" key="9">
    <source>
        <dbReference type="ARBA" id="ARBA00032879"/>
    </source>
</evidence>
<dbReference type="PANTHER" id="PTHR12128:SF66">
    <property type="entry name" value="4-HYDROXY-2-OXOGLUTARATE ALDOLASE, MITOCHONDRIAL"/>
    <property type="match status" value="1"/>
</dbReference>
<comment type="catalytic activity">
    <reaction evidence="11">
        <text>(4S)-4-hydroxy-2-oxoglutarate = glyoxylate + pyruvate</text>
        <dbReference type="Rhea" id="RHEA:35639"/>
        <dbReference type="ChEBI" id="CHEBI:15361"/>
        <dbReference type="ChEBI" id="CHEBI:36655"/>
        <dbReference type="ChEBI" id="CHEBI:71685"/>
        <dbReference type="EC" id="4.1.3.16"/>
    </reaction>
</comment>
<dbReference type="SUPFAM" id="SSF51569">
    <property type="entry name" value="Aldolase"/>
    <property type="match status" value="1"/>
</dbReference>
<dbReference type="InterPro" id="IPR020625">
    <property type="entry name" value="Schiff_base-form_aldolases_AS"/>
</dbReference>
<evidence type="ECO:0000313" key="17">
    <source>
        <dbReference type="Proteomes" id="UP000694419"/>
    </source>
</evidence>
<dbReference type="Pfam" id="PF00701">
    <property type="entry name" value="DHDPS"/>
    <property type="match status" value="1"/>
</dbReference>
<dbReference type="Ensembl" id="ENSCPGT00000028051.1">
    <property type="protein sequence ID" value="ENSCPGP00000025663.1"/>
    <property type="gene ID" value="ENSCPGG00000017706.1"/>
</dbReference>
<evidence type="ECO:0000256" key="8">
    <source>
        <dbReference type="ARBA" id="ARBA00030874"/>
    </source>
</evidence>
<dbReference type="Proteomes" id="UP000694419">
    <property type="component" value="Unplaced"/>
</dbReference>
<feature type="chain" id="PRO_5034709375" description="4-hydroxy-2-oxoglutarate aldolase, mitochondrial" evidence="15">
    <location>
        <begin position="18"/>
        <end position="334"/>
    </location>
</feature>
<dbReference type="PROSITE" id="PS00666">
    <property type="entry name" value="DHDPS_2"/>
    <property type="match status" value="1"/>
</dbReference>
<dbReference type="PIRSF" id="PIRSF001365">
    <property type="entry name" value="DHDPS"/>
    <property type="match status" value="1"/>
</dbReference>
<feature type="binding site" evidence="14">
    <location>
        <position position="246"/>
    </location>
    <ligand>
        <name>pyruvate</name>
        <dbReference type="ChEBI" id="CHEBI:15361"/>
    </ligand>
</feature>
<dbReference type="GO" id="GO:0005739">
    <property type="term" value="C:mitochondrion"/>
    <property type="evidence" value="ECO:0007669"/>
    <property type="project" value="TreeGrafter"/>
</dbReference>
<dbReference type="GO" id="GO:0009436">
    <property type="term" value="P:glyoxylate catabolic process"/>
    <property type="evidence" value="ECO:0007669"/>
    <property type="project" value="TreeGrafter"/>
</dbReference>
<dbReference type="AlphaFoldDB" id="A0A8C3KLX2"/>
<evidence type="ECO:0000313" key="16">
    <source>
        <dbReference type="Ensembl" id="ENSCPGP00000025663.1"/>
    </source>
</evidence>
<keyword evidence="15" id="KW-0732">Signal</keyword>
<evidence type="ECO:0000256" key="11">
    <source>
        <dbReference type="ARBA" id="ARBA00033613"/>
    </source>
</evidence>
<evidence type="ECO:0000256" key="5">
    <source>
        <dbReference type="ARBA" id="ARBA00018425"/>
    </source>
</evidence>
<evidence type="ECO:0000256" key="7">
    <source>
        <dbReference type="ARBA" id="ARBA00023270"/>
    </source>
</evidence>